<dbReference type="EMBL" id="CAAALY010007358">
    <property type="protein sequence ID" value="VEL09834.1"/>
    <property type="molecule type" value="Genomic_DNA"/>
</dbReference>
<reference evidence="2" key="1">
    <citation type="submission" date="2018-11" db="EMBL/GenBank/DDBJ databases">
        <authorList>
            <consortium name="Pathogen Informatics"/>
        </authorList>
    </citation>
    <scope>NUCLEOTIDE SEQUENCE</scope>
</reference>
<evidence type="ECO:0000256" key="1">
    <source>
        <dbReference type="SAM" id="MobiDB-lite"/>
    </source>
</evidence>
<feature type="compositionally biased region" description="Polar residues" evidence="1">
    <location>
        <begin position="58"/>
        <end position="75"/>
    </location>
</feature>
<organism evidence="2 3">
    <name type="scientific">Protopolystoma xenopodis</name>
    <dbReference type="NCBI Taxonomy" id="117903"/>
    <lineage>
        <taxon>Eukaryota</taxon>
        <taxon>Metazoa</taxon>
        <taxon>Spiralia</taxon>
        <taxon>Lophotrochozoa</taxon>
        <taxon>Platyhelminthes</taxon>
        <taxon>Monogenea</taxon>
        <taxon>Polyopisthocotylea</taxon>
        <taxon>Polystomatidea</taxon>
        <taxon>Polystomatidae</taxon>
        <taxon>Protopolystoma</taxon>
    </lineage>
</organism>
<proteinExistence type="predicted"/>
<dbReference type="Proteomes" id="UP000784294">
    <property type="component" value="Unassembled WGS sequence"/>
</dbReference>
<gene>
    <name evidence="2" type="ORF">PXEA_LOCUS3274</name>
</gene>
<protein>
    <submittedName>
        <fullName evidence="2">Uncharacterized protein</fullName>
    </submittedName>
</protein>
<feature type="region of interest" description="Disordered" evidence="1">
    <location>
        <begin position="16"/>
        <end position="75"/>
    </location>
</feature>
<evidence type="ECO:0000313" key="2">
    <source>
        <dbReference type="EMBL" id="VEL09834.1"/>
    </source>
</evidence>
<keyword evidence="3" id="KW-1185">Reference proteome</keyword>
<accession>A0A3S4ZXW5</accession>
<sequence>MEKQLLQLHAWLHALQQHQTPTATRSGPPPPQGPAFATPDGALGGVRDNADPLDPQEAGQSANYQTPSNSSLDSA</sequence>
<name>A0A3S4ZXW5_9PLAT</name>
<comment type="caution">
    <text evidence="2">The sequence shown here is derived from an EMBL/GenBank/DDBJ whole genome shotgun (WGS) entry which is preliminary data.</text>
</comment>
<evidence type="ECO:0000313" key="3">
    <source>
        <dbReference type="Proteomes" id="UP000784294"/>
    </source>
</evidence>
<dbReference type="AlphaFoldDB" id="A0A3S4ZXW5"/>